<gene>
    <name evidence="1" type="ordered locus">sll0295</name>
</gene>
<dbReference type="SUPFAM" id="SSF56784">
    <property type="entry name" value="HAD-like"/>
    <property type="match status" value="1"/>
</dbReference>
<dbReference type="PhylomeDB" id="Q55543"/>
<organism evidence="1 2">
    <name type="scientific">Synechocystis sp. (strain ATCC 27184 / PCC 6803 / Kazusa)</name>
    <dbReference type="NCBI Taxonomy" id="1111708"/>
    <lineage>
        <taxon>Bacteria</taxon>
        <taxon>Bacillati</taxon>
        <taxon>Cyanobacteriota</taxon>
        <taxon>Cyanophyceae</taxon>
        <taxon>Synechococcales</taxon>
        <taxon>Merismopediaceae</taxon>
        <taxon>Synechocystis</taxon>
    </lineage>
</organism>
<reference evidence="1 2" key="2">
    <citation type="journal article" date="1996" name="DNA Res.">
        <title>Sequence analysis of the genome of the unicellular cyanobacterium Synechocystis sp. strain PCC6803. II. Sequence determination of the entire genome and assignment of potential protein-coding regions.</title>
        <authorList>
            <person name="Kaneko T."/>
            <person name="Sato S."/>
            <person name="Kotani H."/>
            <person name="Tanaka A."/>
            <person name="Asamizu E."/>
            <person name="Nakamura Y."/>
            <person name="Miyajima N."/>
            <person name="Hirosawa M."/>
            <person name="Sugiura M."/>
            <person name="Sasamoto S."/>
            <person name="Kimura T."/>
            <person name="Hosouchi T."/>
            <person name="Matsuno A."/>
            <person name="Muraki A."/>
            <person name="Nakazaki N."/>
            <person name="Naruo K."/>
            <person name="Okumura S."/>
            <person name="Shimpo S."/>
            <person name="Takeuchi C."/>
            <person name="Wada T."/>
            <person name="Watanabe A."/>
            <person name="Yamada M."/>
            <person name="Yasuda M."/>
            <person name="Tabata S."/>
        </authorList>
    </citation>
    <scope>NUCLEOTIDE SEQUENCE [LARGE SCALE GENOMIC DNA]</scope>
    <source>
        <strain evidence="2">ATCC 27184 / PCC 6803 / Kazusa</strain>
    </source>
</reference>
<dbReference type="Gene3D" id="3.40.50.1000">
    <property type="entry name" value="HAD superfamily/HAD-like"/>
    <property type="match status" value="1"/>
</dbReference>
<dbReference type="PANTHER" id="PTHR43434">
    <property type="entry name" value="PHOSPHOGLYCOLATE PHOSPHATASE"/>
    <property type="match status" value="1"/>
</dbReference>
<dbReference type="IntAct" id="Q55543">
    <property type="interactions" value="2"/>
</dbReference>
<accession>Q55543</accession>
<protein>
    <submittedName>
        <fullName evidence="1">Sll0295 protein</fullName>
    </submittedName>
</protein>
<dbReference type="PANTHER" id="PTHR43434:SF21">
    <property type="entry name" value="SLL0295 PROTEIN"/>
    <property type="match status" value="1"/>
</dbReference>
<proteinExistence type="predicted"/>
<dbReference type="eggNOG" id="COG0546">
    <property type="taxonomic scope" value="Bacteria"/>
</dbReference>
<dbReference type="InterPro" id="IPR036412">
    <property type="entry name" value="HAD-like_sf"/>
</dbReference>
<dbReference type="GO" id="GO:0008967">
    <property type="term" value="F:phosphoglycolate phosphatase activity"/>
    <property type="evidence" value="ECO:0000318"/>
    <property type="project" value="GO_Central"/>
</dbReference>
<dbReference type="PIR" id="S76063">
    <property type="entry name" value="S76063"/>
</dbReference>
<dbReference type="KEGG" id="syn:sll0295"/>
<dbReference type="InterPro" id="IPR023214">
    <property type="entry name" value="HAD_sf"/>
</dbReference>
<dbReference type="InterPro" id="IPR050155">
    <property type="entry name" value="HAD-like_hydrolase_sf"/>
</dbReference>
<dbReference type="Proteomes" id="UP000001425">
    <property type="component" value="Chromosome"/>
</dbReference>
<evidence type="ECO:0000313" key="2">
    <source>
        <dbReference type="Proteomes" id="UP000001425"/>
    </source>
</evidence>
<sequence length="268" mass="31249">MSPFESMEKFPHLLVLDFDGVLCDGLQEYFQTSCQVCRQIWPDLPREKLDRQRDNFYFLRPVIETGWEMPLLLKALATGVEPAAIEAAWPAVAQTLQRQEQIGKSQLAPVLDQVRDNYIHNDLAYWLGLHHFYPGVIGQLNHWLQSPYPQWLYVVTTKEGRFVQQLLKNQKVDFPLGQIIGKEIKQPKFKTLEQLRVKHQCDGDRLWFVEDMLTTLETVANQPALEQTSLFLADWGYNTPDSRGLAKQKKRFHLLSLQQFSAPFSEWF</sequence>
<dbReference type="GO" id="GO:0005829">
    <property type="term" value="C:cytosol"/>
    <property type="evidence" value="ECO:0000318"/>
    <property type="project" value="GO_Central"/>
</dbReference>
<dbReference type="EnsemblBacteria" id="BAA10041">
    <property type="protein sequence ID" value="BAA10041"/>
    <property type="gene ID" value="BAA10041"/>
</dbReference>
<dbReference type="AlphaFoldDB" id="Q55543"/>
<keyword evidence="2" id="KW-1185">Reference proteome</keyword>
<dbReference type="GO" id="GO:0006281">
    <property type="term" value="P:DNA repair"/>
    <property type="evidence" value="ECO:0000318"/>
    <property type="project" value="GO_Central"/>
</dbReference>
<dbReference type="EMBL" id="BA000022">
    <property type="protein sequence ID" value="BAA10041.1"/>
    <property type="molecule type" value="Genomic_DNA"/>
</dbReference>
<dbReference type="PaxDb" id="1148-1001418"/>
<reference evidence="1 2" key="1">
    <citation type="journal article" date="1995" name="DNA Res.">
        <title>Sequence analysis of the genome of the unicellular cyanobacterium Synechocystis sp. strain PCC6803. I. Sequence features in the 1 Mb region from map positions 64% to 92% of the genome.</title>
        <authorList>
            <person name="Kaneko T."/>
            <person name="Tanaka A."/>
            <person name="Sato S."/>
            <person name="Kotani H."/>
            <person name="Sazuka T."/>
            <person name="Miyajima N."/>
            <person name="Sugiura M."/>
            <person name="Tabata S."/>
        </authorList>
    </citation>
    <scope>NUCLEOTIDE SEQUENCE [LARGE SCALE GENOMIC DNA]</scope>
    <source>
        <strain evidence="2">ATCC 27184 / PCC 6803 / Kazusa</strain>
    </source>
</reference>
<dbReference type="InParanoid" id="Q55543"/>
<evidence type="ECO:0000313" key="1">
    <source>
        <dbReference type="EMBL" id="BAA10041.1"/>
    </source>
</evidence>
<dbReference type="STRING" id="1148.gene:10499533"/>
<name>Q55543_SYNY3</name>